<sequence length="194" mass="21163">MLNVSQLSCERDHRLLFENLSFVVGEGEVLLVEGGNGAGKTTLLRILCGLYTEFNGLVDWQLSQSPVYVGHKPGVKDLLSARENLAWLTSLHQISVTAAQITEALRQVGLRGFEEVPCGAMSEGQRKRVNLARLYLLDSQAWVLDEPFSAIDVAGIASLEARIDMHLGSGGLLILTSHLPLTLSRSVKTLRLGQ</sequence>
<dbReference type="InterPro" id="IPR005895">
    <property type="entry name" value="ABC_transptr_haem_export_CcmA"/>
</dbReference>
<keyword evidence="3" id="KW-0201">Cytochrome c-type biogenesis</keyword>
<dbReference type="PROSITE" id="PS50893">
    <property type="entry name" value="ABC_TRANSPORTER_2"/>
    <property type="match status" value="1"/>
</dbReference>
<dbReference type="InterPro" id="IPR027417">
    <property type="entry name" value="P-loop_NTPase"/>
</dbReference>
<evidence type="ECO:0000313" key="8">
    <source>
        <dbReference type="EMBL" id="NQV65309.1"/>
    </source>
</evidence>
<keyword evidence="1" id="KW-0813">Transport</keyword>
<dbReference type="PANTHER" id="PTHR43499">
    <property type="entry name" value="ABC TRANSPORTER I FAMILY MEMBER 1"/>
    <property type="match status" value="1"/>
</dbReference>
<dbReference type="PANTHER" id="PTHR43499:SF1">
    <property type="entry name" value="ABC TRANSPORTER I FAMILY MEMBER 1"/>
    <property type="match status" value="1"/>
</dbReference>
<dbReference type="GO" id="GO:0005524">
    <property type="term" value="F:ATP binding"/>
    <property type="evidence" value="ECO:0007669"/>
    <property type="project" value="UniProtKB-KW"/>
</dbReference>
<keyword evidence="2" id="KW-0547">Nucleotide-binding</keyword>
<dbReference type="Pfam" id="PF00005">
    <property type="entry name" value="ABC_tran"/>
    <property type="match status" value="1"/>
</dbReference>
<evidence type="ECO:0000256" key="6">
    <source>
        <dbReference type="ARBA" id="ARBA00023136"/>
    </source>
</evidence>
<evidence type="ECO:0000256" key="5">
    <source>
        <dbReference type="ARBA" id="ARBA00022967"/>
    </source>
</evidence>
<evidence type="ECO:0000259" key="7">
    <source>
        <dbReference type="PROSITE" id="PS50893"/>
    </source>
</evidence>
<keyword evidence="5" id="KW-1278">Translocase</keyword>
<dbReference type="SUPFAM" id="SSF52540">
    <property type="entry name" value="P-loop containing nucleoside triphosphate hydrolases"/>
    <property type="match status" value="1"/>
</dbReference>
<dbReference type="AlphaFoldDB" id="A0A973A820"/>
<comment type="caution">
    <text evidence="8">The sequence shown here is derived from an EMBL/GenBank/DDBJ whole genome shotgun (WGS) entry which is preliminary data.</text>
</comment>
<gene>
    <name evidence="8" type="primary">ccmA</name>
    <name evidence="8" type="ORF">HQ497_08080</name>
</gene>
<dbReference type="InterPro" id="IPR003593">
    <property type="entry name" value="AAA+_ATPase"/>
</dbReference>
<evidence type="ECO:0000256" key="1">
    <source>
        <dbReference type="ARBA" id="ARBA00022448"/>
    </source>
</evidence>
<dbReference type="GO" id="GO:0017004">
    <property type="term" value="P:cytochrome complex assembly"/>
    <property type="evidence" value="ECO:0007669"/>
    <property type="project" value="UniProtKB-KW"/>
</dbReference>
<keyword evidence="6" id="KW-0472">Membrane</keyword>
<protein>
    <submittedName>
        <fullName evidence="8">Cytochrome c biogenesis heme-transporting ATPase CcmA</fullName>
    </submittedName>
</protein>
<dbReference type="EMBL" id="JABMOJ010000301">
    <property type="protein sequence ID" value="NQV65309.1"/>
    <property type="molecule type" value="Genomic_DNA"/>
</dbReference>
<accession>A0A973A820</accession>
<dbReference type="Proteomes" id="UP000754644">
    <property type="component" value="Unassembled WGS sequence"/>
</dbReference>
<evidence type="ECO:0000256" key="2">
    <source>
        <dbReference type="ARBA" id="ARBA00022741"/>
    </source>
</evidence>
<evidence type="ECO:0000313" key="9">
    <source>
        <dbReference type="Proteomes" id="UP000754644"/>
    </source>
</evidence>
<reference evidence="8" key="1">
    <citation type="submission" date="2020-05" db="EMBL/GenBank/DDBJ databases">
        <title>Sulfur intermediates as new biogeochemical hubs in an aquatic model microbial ecosystem.</title>
        <authorList>
            <person name="Vigneron A."/>
        </authorList>
    </citation>
    <scope>NUCLEOTIDE SEQUENCE</scope>
    <source>
        <strain evidence="8">Bin.250</strain>
    </source>
</reference>
<feature type="domain" description="ABC transporter" evidence="7">
    <location>
        <begin position="2"/>
        <end position="192"/>
    </location>
</feature>
<dbReference type="GO" id="GO:0016887">
    <property type="term" value="F:ATP hydrolysis activity"/>
    <property type="evidence" value="ECO:0007669"/>
    <property type="project" value="InterPro"/>
</dbReference>
<dbReference type="NCBIfam" id="TIGR01189">
    <property type="entry name" value="ccmA"/>
    <property type="match status" value="1"/>
</dbReference>
<dbReference type="NCBIfam" id="NF010061">
    <property type="entry name" value="PRK13538.1"/>
    <property type="match status" value="1"/>
</dbReference>
<name>A0A973A820_9GAMM</name>
<dbReference type="InterPro" id="IPR003439">
    <property type="entry name" value="ABC_transporter-like_ATP-bd"/>
</dbReference>
<dbReference type="SMART" id="SM00382">
    <property type="entry name" value="AAA"/>
    <property type="match status" value="1"/>
</dbReference>
<dbReference type="Gene3D" id="3.40.50.300">
    <property type="entry name" value="P-loop containing nucleotide triphosphate hydrolases"/>
    <property type="match status" value="1"/>
</dbReference>
<evidence type="ECO:0000256" key="3">
    <source>
        <dbReference type="ARBA" id="ARBA00022748"/>
    </source>
</evidence>
<proteinExistence type="predicted"/>
<dbReference type="GO" id="GO:0022857">
    <property type="term" value="F:transmembrane transporter activity"/>
    <property type="evidence" value="ECO:0007669"/>
    <property type="project" value="InterPro"/>
</dbReference>
<organism evidence="8 9">
    <name type="scientific">SAR86 cluster bacterium</name>
    <dbReference type="NCBI Taxonomy" id="2030880"/>
    <lineage>
        <taxon>Bacteria</taxon>
        <taxon>Pseudomonadati</taxon>
        <taxon>Pseudomonadota</taxon>
        <taxon>Gammaproteobacteria</taxon>
        <taxon>SAR86 cluster</taxon>
    </lineage>
</organism>
<keyword evidence="4" id="KW-0067">ATP-binding</keyword>
<evidence type="ECO:0000256" key="4">
    <source>
        <dbReference type="ARBA" id="ARBA00022840"/>
    </source>
</evidence>